<sequence length="559" mass="60126">FVLAEGLTNCPTLGPVFPAPRTLNTNSLQDVFQNLTETLNHAIATGNGTHGAVDNNTAYSVQFFSLIENMPAFEWYYTPAPIQNASFGTKKIDGDSIFRIGSLTKLFTVYALLLELGDIYWDEPVTKFLPELQKQSQESLSDAVDFVRWDDVTLGALASHLAGVTRDLETQTSISTEVPAAQLAEYGLPPLSRADLPLCVENATAPCNRSEFLAALATRQPTYAPNTTPIYSNSGFQILAYALEAIVGRPLSEILRERMFSPLFLSNTSTTAPVNDSRGVIPGDPGSSGWNYALGKANGYSGIYTTASDIVKVGKSILNSTLLDPNITRAWLKPVVHTSSLALSVGRPWEIARQALNPPYEHVVDIYTKTGDEETYSSLLALIPDYNAGWVSLASGPGQDTVIDEIIVDAVIPHLEAAAREQAHMVFGGRYTASNLNSSLTIGTNPNVLGLQLTEWISNGSDILEALAAVYGNPGGSITVVLQPTDLEMPVRSSAFANATGTMNGSSARSVRKVAFRAIYEVPSKFTDSGVIAEACTSWFSVDGLPYGDFADDEFLIAV</sequence>
<name>A0A6A6HB48_VIRVR</name>
<feature type="non-terminal residue" evidence="3">
    <location>
        <position position="1"/>
    </location>
</feature>
<evidence type="ECO:0000313" key="3">
    <source>
        <dbReference type="EMBL" id="KAF2235028.1"/>
    </source>
</evidence>
<evidence type="ECO:0000259" key="1">
    <source>
        <dbReference type="Pfam" id="PF00144"/>
    </source>
</evidence>
<dbReference type="InterPro" id="IPR051478">
    <property type="entry name" value="Beta-lactamase-like_AB/R"/>
</dbReference>
<dbReference type="PANTHER" id="PTHR22935:SF97">
    <property type="entry name" value="BETA-LACTAMASE-RELATED DOMAIN-CONTAINING PROTEIN"/>
    <property type="match status" value="1"/>
</dbReference>
<proteinExistence type="predicted"/>
<dbReference type="Gene3D" id="3.40.710.10">
    <property type="entry name" value="DD-peptidase/beta-lactamase superfamily"/>
    <property type="match status" value="1"/>
</dbReference>
<dbReference type="PANTHER" id="PTHR22935">
    <property type="entry name" value="PENICILLIN-BINDING PROTEIN"/>
    <property type="match status" value="1"/>
</dbReference>
<dbReference type="Pfam" id="PF26335">
    <property type="entry name" value="ARB_00930_C"/>
    <property type="match status" value="1"/>
</dbReference>
<evidence type="ECO:0000259" key="2">
    <source>
        <dbReference type="Pfam" id="PF26335"/>
    </source>
</evidence>
<evidence type="ECO:0000313" key="4">
    <source>
        <dbReference type="Proteomes" id="UP000800092"/>
    </source>
</evidence>
<protein>
    <submittedName>
        <fullName evidence="3">Beta-lactamase/transpeptidase-like protein</fullName>
    </submittedName>
</protein>
<dbReference type="AlphaFoldDB" id="A0A6A6HB48"/>
<dbReference type="InterPro" id="IPR058664">
    <property type="entry name" value="ARB_00930-like_C"/>
</dbReference>
<accession>A0A6A6HB48</accession>
<gene>
    <name evidence="3" type="ORF">EV356DRAFT_415388</name>
</gene>
<reference evidence="3" key="1">
    <citation type="journal article" date="2020" name="Stud. Mycol.">
        <title>101 Dothideomycetes genomes: a test case for predicting lifestyles and emergence of pathogens.</title>
        <authorList>
            <person name="Haridas S."/>
            <person name="Albert R."/>
            <person name="Binder M."/>
            <person name="Bloem J."/>
            <person name="Labutti K."/>
            <person name="Salamov A."/>
            <person name="Andreopoulos B."/>
            <person name="Baker S."/>
            <person name="Barry K."/>
            <person name="Bills G."/>
            <person name="Bluhm B."/>
            <person name="Cannon C."/>
            <person name="Castanera R."/>
            <person name="Culley D."/>
            <person name="Daum C."/>
            <person name="Ezra D."/>
            <person name="Gonzalez J."/>
            <person name="Henrissat B."/>
            <person name="Kuo A."/>
            <person name="Liang C."/>
            <person name="Lipzen A."/>
            <person name="Lutzoni F."/>
            <person name="Magnuson J."/>
            <person name="Mondo S."/>
            <person name="Nolan M."/>
            <person name="Ohm R."/>
            <person name="Pangilinan J."/>
            <person name="Park H.-J."/>
            <person name="Ramirez L."/>
            <person name="Alfaro M."/>
            <person name="Sun H."/>
            <person name="Tritt A."/>
            <person name="Yoshinaga Y."/>
            <person name="Zwiers L.-H."/>
            <person name="Turgeon B."/>
            <person name="Goodwin S."/>
            <person name="Spatafora J."/>
            <person name="Crous P."/>
            <person name="Grigoriev I."/>
        </authorList>
    </citation>
    <scope>NUCLEOTIDE SEQUENCE</scope>
    <source>
        <strain evidence="3">Tuck. ex Michener</strain>
    </source>
</reference>
<dbReference type="OrthoDB" id="10250282at2759"/>
<keyword evidence="4" id="KW-1185">Reference proteome</keyword>
<feature type="domain" description="Beta-lactamase-like ARB-00930-like C-terminal" evidence="2">
    <location>
        <begin position="419"/>
        <end position="558"/>
    </location>
</feature>
<feature type="domain" description="Beta-lactamase-related" evidence="1">
    <location>
        <begin position="87"/>
        <end position="400"/>
    </location>
</feature>
<dbReference type="Pfam" id="PF00144">
    <property type="entry name" value="Beta-lactamase"/>
    <property type="match status" value="1"/>
</dbReference>
<dbReference type="InterPro" id="IPR001466">
    <property type="entry name" value="Beta-lactam-related"/>
</dbReference>
<dbReference type="SUPFAM" id="SSF56601">
    <property type="entry name" value="beta-lactamase/transpeptidase-like"/>
    <property type="match status" value="1"/>
</dbReference>
<dbReference type="InterPro" id="IPR012338">
    <property type="entry name" value="Beta-lactam/transpept-like"/>
</dbReference>
<dbReference type="EMBL" id="ML991794">
    <property type="protein sequence ID" value="KAF2235028.1"/>
    <property type="molecule type" value="Genomic_DNA"/>
</dbReference>
<feature type="non-terminal residue" evidence="3">
    <location>
        <position position="559"/>
    </location>
</feature>
<organism evidence="3 4">
    <name type="scientific">Viridothelium virens</name>
    <name type="common">Speckled blister lichen</name>
    <name type="synonym">Trypethelium virens</name>
    <dbReference type="NCBI Taxonomy" id="1048519"/>
    <lineage>
        <taxon>Eukaryota</taxon>
        <taxon>Fungi</taxon>
        <taxon>Dikarya</taxon>
        <taxon>Ascomycota</taxon>
        <taxon>Pezizomycotina</taxon>
        <taxon>Dothideomycetes</taxon>
        <taxon>Dothideomycetes incertae sedis</taxon>
        <taxon>Trypetheliales</taxon>
        <taxon>Trypetheliaceae</taxon>
        <taxon>Viridothelium</taxon>
    </lineage>
</organism>
<dbReference type="Proteomes" id="UP000800092">
    <property type="component" value="Unassembled WGS sequence"/>
</dbReference>